<comment type="caution">
    <text evidence="3">The sequence shown here is derived from an EMBL/GenBank/DDBJ whole genome shotgun (WGS) entry which is preliminary data.</text>
</comment>
<feature type="compositionally biased region" description="Low complexity" evidence="1">
    <location>
        <begin position="306"/>
        <end position="315"/>
    </location>
</feature>
<feature type="region of interest" description="Disordered" evidence="1">
    <location>
        <begin position="556"/>
        <end position="656"/>
    </location>
</feature>
<feature type="region of interest" description="Disordered" evidence="1">
    <location>
        <begin position="277"/>
        <end position="315"/>
    </location>
</feature>
<accession>A0A9W8U3L0</accession>
<feature type="compositionally biased region" description="Pro residues" evidence="1">
    <location>
        <begin position="584"/>
        <end position="602"/>
    </location>
</feature>
<reference evidence="3 4" key="1">
    <citation type="journal article" date="2023" name="Proc. Natl. Acad. Sci. U.S.A.">
        <title>A global phylogenomic analysis of the shiitake genus Lentinula.</title>
        <authorList>
            <person name="Sierra-Patev S."/>
            <person name="Min B."/>
            <person name="Naranjo-Ortiz M."/>
            <person name="Looney B."/>
            <person name="Konkel Z."/>
            <person name="Slot J.C."/>
            <person name="Sakamoto Y."/>
            <person name="Steenwyk J.L."/>
            <person name="Rokas A."/>
            <person name="Carro J."/>
            <person name="Camarero S."/>
            <person name="Ferreira P."/>
            <person name="Molpeceres G."/>
            <person name="Ruiz-Duenas F.J."/>
            <person name="Serrano A."/>
            <person name="Henrissat B."/>
            <person name="Drula E."/>
            <person name="Hughes K.W."/>
            <person name="Mata J.L."/>
            <person name="Ishikawa N.K."/>
            <person name="Vargas-Isla R."/>
            <person name="Ushijima S."/>
            <person name="Smith C.A."/>
            <person name="Donoghue J."/>
            <person name="Ahrendt S."/>
            <person name="Andreopoulos W."/>
            <person name="He G."/>
            <person name="LaButti K."/>
            <person name="Lipzen A."/>
            <person name="Ng V."/>
            <person name="Riley R."/>
            <person name="Sandor L."/>
            <person name="Barry K."/>
            <person name="Martinez A.T."/>
            <person name="Xiao Y."/>
            <person name="Gibbons J.G."/>
            <person name="Terashima K."/>
            <person name="Grigoriev I.V."/>
            <person name="Hibbett D."/>
        </authorList>
    </citation>
    <scope>NUCLEOTIDE SEQUENCE [LARGE SCALE GENOMIC DNA]</scope>
    <source>
        <strain evidence="3 4">TFB7810</strain>
    </source>
</reference>
<organism evidence="3 4">
    <name type="scientific">Lentinula detonsa</name>
    <dbReference type="NCBI Taxonomy" id="2804962"/>
    <lineage>
        <taxon>Eukaryota</taxon>
        <taxon>Fungi</taxon>
        <taxon>Dikarya</taxon>
        <taxon>Basidiomycota</taxon>
        <taxon>Agaricomycotina</taxon>
        <taxon>Agaricomycetes</taxon>
        <taxon>Agaricomycetidae</taxon>
        <taxon>Agaricales</taxon>
        <taxon>Marasmiineae</taxon>
        <taxon>Omphalotaceae</taxon>
        <taxon>Lentinula</taxon>
    </lineage>
</organism>
<dbReference type="Pfam" id="PF20149">
    <property type="entry name" value="DUF6532"/>
    <property type="match status" value="1"/>
</dbReference>
<dbReference type="EMBL" id="JANVFU010000001">
    <property type="protein sequence ID" value="KAJ3751461.1"/>
    <property type="molecule type" value="Genomic_DNA"/>
</dbReference>
<evidence type="ECO:0000259" key="2">
    <source>
        <dbReference type="Pfam" id="PF20149"/>
    </source>
</evidence>
<feature type="compositionally biased region" description="Low complexity" evidence="1">
    <location>
        <begin position="603"/>
        <end position="620"/>
    </location>
</feature>
<feature type="compositionally biased region" description="Acidic residues" evidence="1">
    <location>
        <begin position="507"/>
        <end position="518"/>
    </location>
</feature>
<sequence>MISPIGQDFSDLPQINDLVNSELENLLGSPGPSELESKRLLSIARAQELVHLTENLLLERKLDLIRLLFFHYRQQQQTLAKQDTLVFSNALNKDIKSDHPSSVLSSPCSEPNTMDLDLKVHVEKKNGSKHLYLLILASSGVIEFWDSSGNIGLVVTHGNRRQLLSFSTPLKFQVLFFLIPPLGGIFHHINGWWFTPRLWCLEYTSGKCGMSYILHRVTQRPQRSNRGQGGHAAQLEAVGNRLTNQNQRGKKVNRMPAISNEEINVMAAVAPIPRTRSKTTVNVQPTSSSRRTIPSPVAASSEWAQSLNSPSSSSMNNRYTNSMPQMNPNMNLINAMNIGYTNSAQLNPPNPSITHISNPFNMNTPNANLNHIGNSNSDWNSTNFSTVWQTNNQDMNWGTRAPTVHSNNNEAWDNQDRSMVDVELPQLFLSVAESQSCHALNLDNPGDLNNESDVVNDHMLRNRGFQAPTAAFLESINSEQMGDMPESNDFLANTGADNDEFNINGDGDADADADDDDNIEFTGCDPDAAFGVPGNNSARDRYLTTVPGSTNIVRTSKVSLGLPSRMLSRPSSRASSRPSSHVPSRPPSRAPSRPPSRAPSRPPSRTSKTNTLSSSSHASSGQAVQATQNTSSGSTPAPSTKTRRKTILATDDPNKDSFYPEQMKKLILHAKQLVYLHLVTENPFPRSTNPCFSNALDIAVTEFAGENIVVESGYLVEYRANILTLLYRDTSNIRSTMKKKARPVVQMMYELTLTDEQMESGHNSRDKADIIIGKVEDLLSHENFLRDGFDELGKTNNIAHPGLRETVLSLFFKEQGSLTPVAQLFPESFSNSIPQVALALTMAVVRNCIEEYEMGIRRVNKALTTEACFPVYQCMLAAIDAVNKNAYHQRKLQQTTKEWARAGRRLLCPLPGNQLDVEIARRAQAAALYGINMVLYSAGEGGTLLMHSLSSAGEWDPVLLMLEDGLVRRVGVGEGDRYWEIAKGDRTAFGGPAKHTNGIFGSSVQFSEVPNWNAGLRHE</sequence>
<dbReference type="Proteomes" id="UP001142393">
    <property type="component" value="Unassembled WGS sequence"/>
</dbReference>
<feature type="compositionally biased region" description="Low complexity" evidence="1">
    <location>
        <begin position="563"/>
        <end position="583"/>
    </location>
</feature>
<evidence type="ECO:0000313" key="3">
    <source>
        <dbReference type="EMBL" id="KAJ3751461.1"/>
    </source>
</evidence>
<feature type="region of interest" description="Disordered" evidence="1">
    <location>
        <begin position="492"/>
        <end position="518"/>
    </location>
</feature>
<feature type="compositionally biased region" description="Low complexity" evidence="1">
    <location>
        <begin position="285"/>
        <end position="296"/>
    </location>
</feature>
<feature type="domain" description="DUF6532" evidence="2">
    <location>
        <begin position="670"/>
        <end position="880"/>
    </location>
</feature>
<evidence type="ECO:0000256" key="1">
    <source>
        <dbReference type="SAM" id="MobiDB-lite"/>
    </source>
</evidence>
<dbReference type="InterPro" id="IPR045341">
    <property type="entry name" value="DUF6532"/>
</dbReference>
<name>A0A9W8U3L0_9AGAR</name>
<keyword evidence="4" id="KW-1185">Reference proteome</keyword>
<evidence type="ECO:0000313" key="4">
    <source>
        <dbReference type="Proteomes" id="UP001142393"/>
    </source>
</evidence>
<dbReference type="AlphaFoldDB" id="A0A9W8U3L0"/>
<gene>
    <name evidence="3" type="ORF">DFH05DRAFT_1456267</name>
</gene>
<protein>
    <recommendedName>
        <fullName evidence="2">DUF6532 domain-containing protein</fullName>
    </recommendedName>
</protein>
<proteinExistence type="predicted"/>
<feature type="compositionally biased region" description="Polar residues" evidence="1">
    <location>
        <begin position="621"/>
        <end position="640"/>
    </location>
</feature>